<dbReference type="Pfam" id="PF04545">
    <property type="entry name" value="Sigma70_r4"/>
    <property type="match status" value="1"/>
</dbReference>
<dbReference type="InterPro" id="IPR013325">
    <property type="entry name" value="RNA_pol_sigma_r2"/>
</dbReference>
<keyword evidence="5" id="KW-0804">Transcription</keyword>
<evidence type="ECO:0000313" key="9">
    <source>
        <dbReference type="Proteomes" id="UP000515819"/>
    </source>
</evidence>
<comment type="similarity">
    <text evidence="1">Belongs to the sigma-70 factor family. ECF subfamily.</text>
</comment>
<evidence type="ECO:0000256" key="1">
    <source>
        <dbReference type="ARBA" id="ARBA00010641"/>
    </source>
</evidence>
<dbReference type="PANTHER" id="PTHR43133">
    <property type="entry name" value="RNA POLYMERASE ECF-TYPE SIGMA FACTO"/>
    <property type="match status" value="1"/>
</dbReference>
<keyword evidence="4" id="KW-0238">DNA-binding</keyword>
<dbReference type="SUPFAM" id="SSF88659">
    <property type="entry name" value="Sigma3 and sigma4 domains of RNA polymerase sigma factors"/>
    <property type="match status" value="1"/>
</dbReference>
<dbReference type="InterPro" id="IPR036388">
    <property type="entry name" value="WH-like_DNA-bd_sf"/>
</dbReference>
<keyword evidence="3" id="KW-0731">Sigma factor</keyword>
<feature type="domain" description="RNA polymerase sigma-70 region 2" evidence="6">
    <location>
        <begin position="24"/>
        <end position="90"/>
    </location>
</feature>
<organism evidence="8 9">
    <name type="scientific">Wujia chipingensis</name>
    <dbReference type="NCBI Taxonomy" id="2763670"/>
    <lineage>
        <taxon>Bacteria</taxon>
        <taxon>Bacillati</taxon>
        <taxon>Bacillota</taxon>
        <taxon>Clostridia</taxon>
        <taxon>Lachnospirales</taxon>
        <taxon>Lachnospiraceae</taxon>
        <taxon>Wujia</taxon>
    </lineage>
</organism>
<dbReference type="NCBIfam" id="TIGR02937">
    <property type="entry name" value="sigma70-ECF"/>
    <property type="match status" value="1"/>
</dbReference>
<evidence type="ECO:0000256" key="4">
    <source>
        <dbReference type="ARBA" id="ARBA00023125"/>
    </source>
</evidence>
<sequence>MTEHEFYAAIKGLAKGNKDMLRAIYDAYGRLIYTIVYDVVKNREDAEDVTSEFFIKLIRVAGTYQKKTSHRAWLIQIARNMAIDLLRKRGHEYLLHETEDAPQDQLEEGGTVETASTVEEHVVLAEDMRQAMQTLSDREREVLDLKLVGDLKFREIAKTLGQPLGTVTWLYNQGIKKLRRCLREYGTTE</sequence>
<dbReference type="GO" id="GO:0006352">
    <property type="term" value="P:DNA-templated transcription initiation"/>
    <property type="evidence" value="ECO:0007669"/>
    <property type="project" value="InterPro"/>
</dbReference>
<evidence type="ECO:0000256" key="5">
    <source>
        <dbReference type="ARBA" id="ARBA00023163"/>
    </source>
</evidence>
<dbReference type="InterPro" id="IPR007630">
    <property type="entry name" value="RNA_pol_sigma70_r4"/>
</dbReference>
<dbReference type="Proteomes" id="UP000515819">
    <property type="component" value="Chromosome"/>
</dbReference>
<name>A0A7G9FKM0_9FIRM</name>
<dbReference type="Gene3D" id="1.10.10.10">
    <property type="entry name" value="Winged helix-like DNA-binding domain superfamily/Winged helix DNA-binding domain"/>
    <property type="match status" value="1"/>
</dbReference>
<evidence type="ECO:0000256" key="3">
    <source>
        <dbReference type="ARBA" id="ARBA00023082"/>
    </source>
</evidence>
<dbReference type="SUPFAM" id="SSF88946">
    <property type="entry name" value="Sigma2 domain of RNA polymerase sigma factors"/>
    <property type="match status" value="1"/>
</dbReference>
<gene>
    <name evidence="8" type="ORF">H9Q76_10190</name>
</gene>
<dbReference type="Pfam" id="PF04542">
    <property type="entry name" value="Sigma70_r2"/>
    <property type="match status" value="1"/>
</dbReference>
<evidence type="ECO:0000256" key="2">
    <source>
        <dbReference type="ARBA" id="ARBA00023015"/>
    </source>
</evidence>
<dbReference type="GO" id="GO:0003677">
    <property type="term" value="F:DNA binding"/>
    <property type="evidence" value="ECO:0007669"/>
    <property type="project" value="UniProtKB-KW"/>
</dbReference>
<feature type="domain" description="RNA polymerase sigma-70 region 4" evidence="7">
    <location>
        <begin position="131"/>
        <end position="179"/>
    </location>
</feature>
<dbReference type="KEGG" id="wcp:H9Q76_10190"/>
<dbReference type="RefSeq" id="WP_117780533.1">
    <property type="nucleotide sequence ID" value="NZ_CP060632.1"/>
</dbReference>
<accession>A0A7G9FKM0</accession>
<dbReference type="Gene3D" id="1.10.1740.10">
    <property type="match status" value="1"/>
</dbReference>
<protein>
    <submittedName>
        <fullName evidence="8">RNA polymerase sigma factor</fullName>
    </submittedName>
</protein>
<reference evidence="8 9" key="1">
    <citation type="submission" date="2020-08" db="EMBL/GenBank/DDBJ databases">
        <authorList>
            <person name="Liu C."/>
            <person name="Sun Q."/>
        </authorList>
    </citation>
    <scope>NUCLEOTIDE SEQUENCE [LARGE SCALE GENOMIC DNA]</scope>
    <source>
        <strain evidence="8 9">NSJ-4</strain>
    </source>
</reference>
<evidence type="ECO:0000259" key="7">
    <source>
        <dbReference type="Pfam" id="PF04545"/>
    </source>
</evidence>
<evidence type="ECO:0000259" key="6">
    <source>
        <dbReference type="Pfam" id="PF04542"/>
    </source>
</evidence>
<dbReference type="GO" id="GO:0016987">
    <property type="term" value="F:sigma factor activity"/>
    <property type="evidence" value="ECO:0007669"/>
    <property type="project" value="UniProtKB-KW"/>
</dbReference>
<dbReference type="InterPro" id="IPR007627">
    <property type="entry name" value="RNA_pol_sigma70_r2"/>
</dbReference>
<dbReference type="PANTHER" id="PTHR43133:SF62">
    <property type="entry name" value="RNA POLYMERASE SIGMA FACTOR SIGZ"/>
    <property type="match status" value="1"/>
</dbReference>
<dbReference type="EMBL" id="CP060632">
    <property type="protein sequence ID" value="QNL99101.1"/>
    <property type="molecule type" value="Genomic_DNA"/>
</dbReference>
<keyword evidence="2" id="KW-0805">Transcription regulation</keyword>
<keyword evidence="9" id="KW-1185">Reference proteome</keyword>
<dbReference type="InterPro" id="IPR014284">
    <property type="entry name" value="RNA_pol_sigma-70_dom"/>
</dbReference>
<dbReference type="InterPro" id="IPR039425">
    <property type="entry name" value="RNA_pol_sigma-70-like"/>
</dbReference>
<proteinExistence type="inferred from homology"/>
<dbReference type="AlphaFoldDB" id="A0A7G9FKM0"/>
<dbReference type="InterPro" id="IPR013324">
    <property type="entry name" value="RNA_pol_sigma_r3/r4-like"/>
</dbReference>
<evidence type="ECO:0000313" key="8">
    <source>
        <dbReference type="EMBL" id="QNL99101.1"/>
    </source>
</evidence>